<name>N1PTV8_DOTSN</name>
<protein>
    <submittedName>
        <fullName evidence="2">Uncharacterized protein</fullName>
    </submittedName>
</protein>
<dbReference type="EMBL" id="KB446537">
    <property type="protein sequence ID" value="EME46383.1"/>
    <property type="molecule type" value="Genomic_DNA"/>
</dbReference>
<evidence type="ECO:0000313" key="2">
    <source>
        <dbReference type="EMBL" id="EME46383.1"/>
    </source>
</evidence>
<proteinExistence type="predicted"/>
<reference evidence="3" key="1">
    <citation type="journal article" date="2012" name="PLoS Genet.">
        <title>The genomes of the fungal plant pathogens Cladosporium fulvum and Dothistroma septosporum reveal adaptation to different hosts and lifestyles but also signatures of common ancestry.</title>
        <authorList>
            <person name="de Wit P.J.G.M."/>
            <person name="van der Burgt A."/>
            <person name="Oekmen B."/>
            <person name="Stergiopoulos I."/>
            <person name="Abd-Elsalam K.A."/>
            <person name="Aerts A.L."/>
            <person name="Bahkali A.H."/>
            <person name="Beenen H.G."/>
            <person name="Chettri P."/>
            <person name="Cox M.P."/>
            <person name="Datema E."/>
            <person name="de Vries R.P."/>
            <person name="Dhillon B."/>
            <person name="Ganley A.R."/>
            <person name="Griffiths S.A."/>
            <person name="Guo Y."/>
            <person name="Hamelin R.C."/>
            <person name="Henrissat B."/>
            <person name="Kabir M.S."/>
            <person name="Jashni M.K."/>
            <person name="Kema G."/>
            <person name="Klaubauf S."/>
            <person name="Lapidus A."/>
            <person name="Levasseur A."/>
            <person name="Lindquist E."/>
            <person name="Mehrabi R."/>
            <person name="Ohm R.A."/>
            <person name="Owen T.J."/>
            <person name="Salamov A."/>
            <person name="Schwelm A."/>
            <person name="Schijlen E."/>
            <person name="Sun H."/>
            <person name="van den Burg H.A."/>
            <person name="van Ham R.C.H.J."/>
            <person name="Zhang S."/>
            <person name="Goodwin S.B."/>
            <person name="Grigoriev I.V."/>
            <person name="Collemare J."/>
            <person name="Bradshaw R.E."/>
        </authorList>
    </citation>
    <scope>NUCLEOTIDE SEQUENCE [LARGE SCALE GENOMIC DNA]</scope>
    <source>
        <strain evidence="3">NZE10 / CBS 128990</strain>
    </source>
</reference>
<gene>
    <name evidence="2" type="ORF">DOTSEDRAFT_42910</name>
</gene>
<evidence type="ECO:0000313" key="3">
    <source>
        <dbReference type="Proteomes" id="UP000016933"/>
    </source>
</evidence>
<dbReference type="HOGENOM" id="CLU_1796429_0_0_1"/>
<evidence type="ECO:0000256" key="1">
    <source>
        <dbReference type="SAM" id="MobiDB-lite"/>
    </source>
</evidence>
<organism evidence="2 3">
    <name type="scientific">Dothistroma septosporum (strain NZE10 / CBS 128990)</name>
    <name type="common">Red band needle blight fungus</name>
    <name type="synonym">Mycosphaerella pini</name>
    <dbReference type="NCBI Taxonomy" id="675120"/>
    <lineage>
        <taxon>Eukaryota</taxon>
        <taxon>Fungi</taxon>
        <taxon>Dikarya</taxon>
        <taxon>Ascomycota</taxon>
        <taxon>Pezizomycotina</taxon>
        <taxon>Dothideomycetes</taxon>
        <taxon>Dothideomycetidae</taxon>
        <taxon>Mycosphaerellales</taxon>
        <taxon>Mycosphaerellaceae</taxon>
        <taxon>Dothistroma</taxon>
    </lineage>
</organism>
<sequence>MEVQARMLAATPSLQEERQSPNENTIRKFFETSDKHNLVVAEYLKSLQERIINLLLEPLPKDLDRCRTIVQQADTVEQLFLVDVNLYAAVNPPLQLIILVSALVQQVVPDAFEDSRVDVECPESFDWICRVKVFARTLKAFPRC</sequence>
<dbReference type="AlphaFoldDB" id="N1PTV8"/>
<keyword evidence="3" id="KW-1185">Reference proteome</keyword>
<reference evidence="2 3" key="2">
    <citation type="journal article" date="2012" name="PLoS Pathog.">
        <title>Diverse lifestyles and strategies of plant pathogenesis encoded in the genomes of eighteen Dothideomycetes fungi.</title>
        <authorList>
            <person name="Ohm R.A."/>
            <person name="Feau N."/>
            <person name="Henrissat B."/>
            <person name="Schoch C.L."/>
            <person name="Horwitz B.A."/>
            <person name="Barry K.W."/>
            <person name="Condon B.J."/>
            <person name="Copeland A.C."/>
            <person name="Dhillon B."/>
            <person name="Glaser F."/>
            <person name="Hesse C.N."/>
            <person name="Kosti I."/>
            <person name="LaButti K."/>
            <person name="Lindquist E.A."/>
            <person name="Lucas S."/>
            <person name="Salamov A.A."/>
            <person name="Bradshaw R.E."/>
            <person name="Ciuffetti L."/>
            <person name="Hamelin R.C."/>
            <person name="Kema G.H.J."/>
            <person name="Lawrence C."/>
            <person name="Scott J.A."/>
            <person name="Spatafora J.W."/>
            <person name="Turgeon B.G."/>
            <person name="de Wit P.J.G.M."/>
            <person name="Zhong S."/>
            <person name="Goodwin S.B."/>
            <person name="Grigoriev I.V."/>
        </authorList>
    </citation>
    <scope>NUCLEOTIDE SEQUENCE [LARGE SCALE GENOMIC DNA]</scope>
    <source>
        <strain evidence="3">NZE10 / CBS 128990</strain>
    </source>
</reference>
<dbReference type="Proteomes" id="UP000016933">
    <property type="component" value="Unassembled WGS sequence"/>
</dbReference>
<accession>N1PTV8</accession>
<feature type="region of interest" description="Disordered" evidence="1">
    <location>
        <begin position="1"/>
        <end position="21"/>
    </location>
</feature>